<evidence type="ECO:0000313" key="2">
    <source>
        <dbReference type="Proteomes" id="UP001205566"/>
    </source>
</evidence>
<protein>
    <submittedName>
        <fullName evidence="1">Tryptophan 7-halogenase</fullName>
    </submittedName>
</protein>
<dbReference type="Gene3D" id="3.50.50.60">
    <property type="entry name" value="FAD/NAD(P)-binding domain"/>
    <property type="match status" value="1"/>
</dbReference>
<keyword evidence="2" id="KW-1185">Reference proteome</keyword>
<dbReference type="InterPro" id="IPR033856">
    <property type="entry name" value="Trp_halogen"/>
</dbReference>
<dbReference type="InterPro" id="IPR006905">
    <property type="entry name" value="Flavin_halogenase"/>
</dbReference>
<dbReference type="PANTHER" id="PTHR43747:SF4">
    <property type="entry name" value="FLAVIN-DEPENDENT TRYPTOPHAN HALOGENASE"/>
    <property type="match status" value="1"/>
</dbReference>
<comment type="caution">
    <text evidence="1">The sequence shown here is derived from an EMBL/GenBank/DDBJ whole genome shotgun (WGS) entry which is preliminary data.</text>
</comment>
<sequence length="513" mass="57804">MFEQSQNPGKAPVNKIVIVGGGTAGWMAANLMAKHWINKGFEITLIESPQIGIIGVGEGSTPQLKGYMDALGITEQQWMPACNATYKLGITFKDWSVRPGFTSYFHPFPAQPDDYTAPAFFHNSYVRRQGIDVEGHPDHFFLATHLAAQKKSPIASENFPFEINYGYHFDSTLLGQFLAQIARDQGVKHVQATIDDVRLSGSGSIHSVVTDEGQEISGDLFVDCSGFRGLLIQQALKSEFVSFGKNLFNDSAVVVQTQGEDELESQTISTALKYGWAWKIPLTSRIGNGYVFSSSFCTPDQAETEFRQHLGLLDNEVAVRHLKMKVGRLEQHWTKNCVAVGLSQGFIEPLEATALHLVQETVEGFIDAFEKGDFTDRNRGAFNKSINERFEAVRNYIVAHYRVNSRSDTDYWIENGRNEHLSSSLRSVLETWVRGKNISDELDRQDIDRYYPSISWNCLLAGYGLYPEQHQLKPGNALAHKYKLDEIHSFIRRCGLNFRSHRDEMDRLTNKSI</sequence>
<dbReference type="EMBL" id="JACASI010000020">
    <property type="protein sequence ID" value="MCQ3829246.1"/>
    <property type="molecule type" value="Genomic_DNA"/>
</dbReference>
<name>A0ABT1P2K1_9GAMM</name>
<dbReference type="PIRSF" id="PIRSF011396">
    <property type="entry name" value="Trp_halogenase"/>
    <property type="match status" value="1"/>
</dbReference>
<dbReference type="RefSeq" id="WP_255874132.1">
    <property type="nucleotide sequence ID" value="NZ_JACASI010000020.1"/>
</dbReference>
<reference evidence="1" key="1">
    <citation type="thesis" date="2020" institute="Technische Universitat Dresden" country="Dresden, Germany">
        <title>The Agarolytic System of Microbulbifer elongatus PORT2, Isolated from Batu Karas, Pangandaran West Java Indonesia.</title>
        <authorList>
            <person name="Anggraeni S.R."/>
        </authorList>
    </citation>
    <scope>NUCLEOTIDE SEQUENCE</scope>
    <source>
        <strain evidence="1">PORT2</strain>
    </source>
</reference>
<accession>A0ABT1P2K1</accession>
<organism evidence="1 2">
    <name type="scientific">Microbulbifer elongatus</name>
    <dbReference type="NCBI Taxonomy" id="86173"/>
    <lineage>
        <taxon>Bacteria</taxon>
        <taxon>Pseudomonadati</taxon>
        <taxon>Pseudomonadota</taxon>
        <taxon>Gammaproteobacteria</taxon>
        <taxon>Cellvibrionales</taxon>
        <taxon>Microbulbiferaceae</taxon>
        <taxon>Microbulbifer</taxon>
    </lineage>
</organism>
<dbReference type="PANTHER" id="PTHR43747">
    <property type="entry name" value="FAD-BINDING PROTEIN"/>
    <property type="match status" value="1"/>
</dbReference>
<evidence type="ECO:0000313" key="1">
    <source>
        <dbReference type="EMBL" id="MCQ3829246.1"/>
    </source>
</evidence>
<gene>
    <name evidence="1" type="ORF">HXX02_07295</name>
</gene>
<dbReference type="Proteomes" id="UP001205566">
    <property type="component" value="Unassembled WGS sequence"/>
</dbReference>
<dbReference type="SUPFAM" id="SSF51905">
    <property type="entry name" value="FAD/NAD(P)-binding domain"/>
    <property type="match status" value="1"/>
</dbReference>
<dbReference type="InterPro" id="IPR050816">
    <property type="entry name" value="Flavin-dep_Halogenase_NPB"/>
</dbReference>
<dbReference type="InterPro" id="IPR036188">
    <property type="entry name" value="FAD/NAD-bd_sf"/>
</dbReference>
<dbReference type="Pfam" id="PF04820">
    <property type="entry name" value="Trp_halogenase"/>
    <property type="match status" value="1"/>
</dbReference>
<proteinExistence type="predicted"/>